<name>A0ABY6K0F9_9ARAC</name>
<dbReference type="EMBL" id="CP092863">
    <property type="protein sequence ID" value="UYV61779.1"/>
    <property type="molecule type" value="Genomic_DNA"/>
</dbReference>
<evidence type="ECO:0000313" key="3">
    <source>
        <dbReference type="EMBL" id="UYV61779.1"/>
    </source>
</evidence>
<feature type="region of interest" description="Disordered" evidence="1">
    <location>
        <begin position="303"/>
        <end position="324"/>
    </location>
</feature>
<dbReference type="Gene3D" id="1.10.10.1450">
    <property type="match status" value="1"/>
</dbReference>
<accession>A0ABY6K0F9</accession>
<proteinExistence type="predicted"/>
<gene>
    <name evidence="3" type="ORF">LAZ67_1006501</name>
</gene>
<protein>
    <recommendedName>
        <fullName evidence="2">DUF7041 domain-containing protein</fullName>
    </recommendedName>
</protein>
<feature type="region of interest" description="Disordered" evidence="1">
    <location>
        <begin position="196"/>
        <end position="278"/>
    </location>
</feature>
<dbReference type="InterPro" id="IPR036397">
    <property type="entry name" value="RNaseH_sf"/>
</dbReference>
<dbReference type="InterPro" id="IPR001888">
    <property type="entry name" value="Transposase_1"/>
</dbReference>
<dbReference type="Pfam" id="PF23055">
    <property type="entry name" value="DUF7041"/>
    <property type="match status" value="1"/>
</dbReference>
<dbReference type="Pfam" id="PF01359">
    <property type="entry name" value="Transposase_1"/>
    <property type="match status" value="1"/>
</dbReference>
<dbReference type="PANTHER" id="PTHR46060">
    <property type="entry name" value="MARINER MOS1 TRANSPOSASE-LIKE PROTEIN"/>
    <property type="match status" value="1"/>
</dbReference>
<organism evidence="3 4">
    <name type="scientific">Cordylochernes scorpioides</name>
    <dbReference type="NCBI Taxonomy" id="51811"/>
    <lineage>
        <taxon>Eukaryota</taxon>
        <taxon>Metazoa</taxon>
        <taxon>Ecdysozoa</taxon>
        <taxon>Arthropoda</taxon>
        <taxon>Chelicerata</taxon>
        <taxon>Arachnida</taxon>
        <taxon>Pseudoscorpiones</taxon>
        <taxon>Cheliferoidea</taxon>
        <taxon>Chernetidae</taxon>
        <taxon>Cordylochernes</taxon>
    </lineage>
</organism>
<dbReference type="Proteomes" id="UP001235939">
    <property type="component" value="Chromosome 01"/>
</dbReference>
<evidence type="ECO:0000313" key="4">
    <source>
        <dbReference type="Proteomes" id="UP001235939"/>
    </source>
</evidence>
<dbReference type="InterPro" id="IPR052709">
    <property type="entry name" value="Transposase-MT_Hybrid"/>
</dbReference>
<dbReference type="InterPro" id="IPR055469">
    <property type="entry name" value="DUF7041"/>
</dbReference>
<evidence type="ECO:0000256" key="1">
    <source>
        <dbReference type="SAM" id="MobiDB-lite"/>
    </source>
</evidence>
<dbReference type="PANTHER" id="PTHR46060:SF1">
    <property type="entry name" value="MARINER MOS1 TRANSPOSASE-LIKE PROTEIN"/>
    <property type="match status" value="1"/>
</dbReference>
<sequence length="941" mass="106770">MCGRHPELSSGWLLPTLDLALTRINGQRQGQIKEAQTFTMELTPSQISKLIFRAPPFLPNDIPLWLNQLEAAFNFANFASDDDFKYNTIIVNLDRLALICVYDIVENPPVSGKYAALKERLLLRFSRLRQVRTAQVSETKSIADQRPSIILVELSKPPPSQHCDPCTPTSNSLQHLEQTDLPRDMNVTTTAPVTTVQNVEDTNSSSNFPSPSNSLSNSSSLDSSSFCSNLPSNTISCPPETVFSTPVHSDNPLPQQPPSHEEPLPQQPPSHEEPLPPSCEQKHLLFLEETNNAAATTPLHLQPAQTSVPQPPQQSLPPIESRVTTSPIPIAPPELAATTPIAEQPIVSLQASKMVATHYIRTTFEKDRCLPQAPKTRSQPNKAPYQEFPLRLHRIFKDPTGGGVVWRPHFASANWDKASKHIRAEKWRLHYASASTCFENTSLRMRGRHPELSSGWLLPTLDLALTRFKAAEIFWMLQKVYRDAVVGQRRVFEWYKRFKEGREETADNERSGRPSTSTTSEKVDKVLELDILGVRRLNAVLVPKDLTFDQKNARKETASLNLEATTDYPELLKRVITEDETLIYGSDSETTQQASEWRFKNEPRPKKARKAPSKVKVMLTVFFDYQGIVHHEFQRQFSTITADFYLVKLRACLFLDYVNLDYIDDNDANFDKVADLDQVKNNHLTRYVRYGKSNLRIIILALLLISGIESNPGPKATRQTTIETSMEKDLRELIAALTVKIDDWGSKIESRLSSIELGMQKFDSRVQQLESSLEDTTCAVASNAKKISEFERRIEFLEMKNREKNLVFYGIEGSGTETSNESYVKIKRLIKDNMQISEEIDVSKCWRLSKRDKAPILVEVSEHSERMKILKNSFKLKDINVFVNKDYSPSIREQRRILIYKRKELLNKGINAKLRDNKLIVNGTVYQASNGKITTKEGAEL</sequence>
<reference evidence="3 4" key="1">
    <citation type="submission" date="2022-01" db="EMBL/GenBank/DDBJ databases">
        <title>A chromosomal length assembly of Cordylochernes scorpioides.</title>
        <authorList>
            <person name="Zeh D."/>
            <person name="Zeh J."/>
        </authorList>
    </citation>
    <scope>NUCLEOTIDE SEQUENCE [LARGE SCALE GENOMIC DNA]</scope>
    <source>
        <strain evidence="3">IN4F17</strain>
        <tissue evidence="3">Whole Body</tissue>
    </source>
</reference>
<feature type="domain" description="DUF7041" evidence="2">
    <location>
        <begin position="55"/>
        <end position="135"/>
    </location>
</feature>
<evidence type="ECO:0000259" key="2">
    <source>
        <dbReference type="Pfam" id="PF23055"/>
    </source>
</evidence>
<keyword evidence="4" id="KW-1185">Reference proteome</keyword>
<dbReference type="Gene3D" id="3.30.420.10">
    <property type="entry name" value="Ribonuclease H-like superfamily/Ribonuclease H"/>
    <property type="match status" value="1"/>
</dbReference>
<feature type="compositionally biased region" description="Low complexity" evidence="1">
    <location>
        <begin position="203"/>
        <end position="233"/>
    </location>
</feature>